<dbReference type="PANTHER" id="PTHR45646:SF11">
    <property type="entry name" value="SERINE_THREONINE-PROTEIN KINASE DOA"/>
    <property type="match status" value="1"/>
</dbReference>
<dbReference type="InterPro" id="IPR051175">
    <property type="entry name" value="CLK_kinases"/>
</dbReference>
<evidence type="ECO:0000259" key="17">
    <source>
        <dbReference type="PROSITE" id="PS50011"/>
    </source>
</evidence>
<dbReference type="GO" id="GO:0000781">
    <property type="term" value="C:chromosome, telomeric region"/>
    <property type="evidence" value="ECO:0007669"/>
    <property type="project" value="UniProtKB-SubCell"/>
</dbReference>
<gene>
    <name evidence="18" type="ORF">PHISCL_09145</name>
</gene>
<comment type="subunit">
    <text evidence="3">Component of the EKC/KEOPS complex composed of at least BUD32, CGI121, GON7, KAE1 and PCC1; the whole complex dimerizes.</text>
</comment>
<evidence type="ECO:0000256" key="8">
    <source>
        <dbReference type="ARBA" id="ARBA00022679"/>
    </source>
</evidence>
<dbReference type="EC" id="2.7.11.1" evidence="4"/>
<dbReference type="STRING" id="2070753.A0A3A2Z6Q3"/>
<dbReference type="Pfam" id="PF00069">
    <property type="entry name" value="Pkinase"/>
    <property type="match status" value="1"/>
</dbReference>
<evidence type="ECO:0000256" key="16">
    <source>
        <dbReference type="ARBA" id="ARBA00048679"/>
    </source>
</evidence>
<dbReference type="OrthoDB" id="4200342at2759"/>
<evidence type="ECO:0000256" key="2">
    <source>
        <dbReference type="ARBA" id="ARBA00004574"/>
    </source>
</evidence>
<dbReference type="Gene3D" id="1.10.510.10">
    <property type="entry name" value="Transferase(Phosphotransferase) domain 1"/>
    <property type="match status" value="1"/>
</dbReference>
<evidence type="ECO:0000256" key="15">
    <source>
        <dbReference type="ARBA" id="ARBA00047899"/>
    </source>
</evidence>
<evidence type="ECO:0000256" key="9">
    <source>
        <dbReference type="ARBA" id="ARBA00022741"/>
    </source>
</evidence>
<keyword evidence="12" id="KW-0158">Chromosome</keyword>
<dbReference type="PROSITE" id="PS50011">
    <property type="entry name" value="PROTEIN_KINASE_DOM"/>
    <property type="match status" value="1"/>
</dbReference>
<evidence type="ECO:0000313" key="18">
    <source>
        <dbReference type="EMBL" id="RJE18526.1"/>
    </source>
</evidence>
<dbReference type="EMBL" id="MVGC01000537">
    <property type="protein sequence ID" value="RJE18526.1"/>
    <property type="molecule type" value="Genomic_DNA"/>
</dbReference>
<comment type="function">
    <text evidence="1">Component of the EKC/KEOPS complex that is required for the formation of a threonylcarbamoyl group on adenosine at position 37 (t(6)A37) in tRNAs that read codons beginning with adenine. The complex is probably involved in the transfer of the threonylcarbamoyl moiety of threonylcarbamoyl-AMP (TC-AMP) to the N6 group of A37. BUD32 has ATPase activity in the context of the EKC/KEOPS complex and likely plays a supporting role to the catalytic subunit KAE1. The EKC/KEOPS complex also promotes both telomere uncapping and telomere elongation. The complex is required for efficient recruitment of transcriptional coactivators.</text>
</comment>
<evidence type="ECO:0000256" key="11">
    <source>
        <dbReference type="ARBA" id="ARBA00022840"/>
    </source>
</evidence>
<evidence type="ECO:0000256" key="12">
    <source>
        <dbReference type="ARBA" id="ARBA00022895"/>
    </source>
</evidence>
<comment type="catalytic activity">
    <reaction evidence="15">
        <text>L-threonyl-[protein] + ATP = O-phospho-L-threonyl-[protein] + ADP + H(+)</text>
        <dbReference type="Rhea" id="RHEA:46608"/>
        <dbReference type="Rhea" id="RHEA-COMP:11060"/>
        <dbReference type="Rhea" id="RHEA-COMP:11605"/>
        <dbReference type="ChEBI" id="CHEBI:15378"/>
        <dbReference type="ChEBI" id="CHEBI:30013"/>
        <dbReference type="ChEBI" id="CHEBI:30616"/>
        <dbReference type="ChEBI" id="CHEBI:61977"/>
        <dbReference type="ChEBI" id="CHEBI:456216"/>
        <dbReference type="EC" id="2.7.11.1"/>
    </reaction>
</comment>
<proteinExistence type="predicted"/>
<dbReference type="PROSITE" id="PS00109">
    <property type="entry name" value="PROTEIN_KINASE_TYR"/>
    <property type="match status" value="1"/>
</dbReference>
<reference evidence="19" key="1">
    <citation type="submission" date="2017-02" db="EMBL/GenBank/DDBJ databases">
        <authorList>
            <person name="Tafer H."/>
            <person name="Lopandic K."/>
        </authorList>
    </citation>
    <scope>NUCLEOTIDE SEQUENCE [LARGE SCALE GENOMIC DNA]</scope>
    <source>
        <strain evidence="19">CBS 366.77</strain>
    </source>
</reference>
<keyword evidence="10 18" id="KW-0418">Kinase</keyword>
<evidence type="ECO:0000256" key="6">
    <source>
        <dbReference type="ARBA" id="ARBA00019973"/>
    </source>
</evidence>
<keyword evidence="11" id="KW-0067">ATP-binding</keyword>
<keyword evidence="12" id="KW-0779">Telomere</keyword>
<keyword evidence="9" id="KW-0547">Nucleotide-binding</keyword>
<comment type="caution">
    <text evidence="18">The sequence shown here is derived from an EMBL/GenBank/DDBJ whole genome shotgun (WGS) entry which is preliminary data.</text>
</comment>
<dbReference type="GO" id="GO:0005634">
    <property type="term" value="C:nucleus"/>
    <property type="evidence" value="ECO:0007669"/>
    <property type="project" value="TreeGrafter"/>
</dbReference>
<name>A0A3A2Z6Q3_9EURO</name>
<dbReference type="AlphaFoldDB" id="A0A3A2Z6Q3"/>
<evidence type="ECO:0000256" key="3">
    <source>
        <dbReference type="ARBA" id="ARBA00011534"/>
    </source>
</evidence>
<dbReference type="GO" id="GO:0043484">
    <property type="term" value="P:regulation of RNA splicing"/>
    <property type="evidence" value="ECO:0007669"/>
    <property type="project" value="TreeGrafter"/>
</dbReference>
<keyword evidence="7" id="KW-0723">Serine/threonine-protein kinase</keyword>
<evidence type="ECO:0000256" key="13">
    <source>
        <dbReference type="ARBA" id="ARBA00030980"/>
    </source>
</evidence>
<dbReference type="SUPFAM" id="SSF56112">
    <property type="entry name" value="Protein kinase-like (PK-like)"/>
    <property type="match status" value="1"/>
</dbReference>
<accession>A0A3A2Z6Q3</accession>
<dbReference type="GO" id="GO:0005524">
    <property type="term" value="F:ATP binding"/>
    <property type="evidence" value="ECO:0007669"/>
    <property type="project" value="UniProtKB-KW"/>
</dbReference>
<keyword evidence="8" id="KW-0808">Transferase</keyword>
<comment type="subcellular location">
    <subcellularLocation>
        <location evidence="2">Chromosome</location>
        <location evidence="2">Telomere</location>
    </subcellularLocation>
</comment>
<evidence type="ECO:0000256" key="14">
    <source>
        <dbReference type="ARBA" id="ARBA00033194"/>
    </source>
</evidence>
<comment type="catalytic activity">
    <reaction evidence="16">
        <text>L-seryl-[protein] + ATP = O-phospho-L-seryl-[protein] + ADP + H(+)</text>
        <dbReference type="Rhea" id="RHEA:17989"/>
        <dbReference type="Rhea" id="RHEA-COMP:9863"/>
        <dbReference type="Rhea" id="RHEA-COMP:11604"/>
        <dbReference type="ChEBI" id="CHEBI:15378"/>
        <dbReference type="ChEBI" id="CHEBI:29999"/>
        <dbReference type="ChEBI" id="CHEBI:30616"/>
        <dbReference type="ChEBI" id="CHEBI:83421"/>
        <dbReference type="ChEBI" id="CHEBI:456216"/>
        <dbReference type="EC" id="2.7.11.1"/>
    </reaction>
</comment>
<sequence>SLKILTAEASSRRYSELEILRVLVNSLPKYPGHQYVISVLDYFQIRGPNGSHLCLVSELAGPSVTQMSLAPGQDAGARRLRGDIARRFARQMTEAVAFLHAAGIVHGDISASNILIKLLRSVHFWNEQQIHQNLGRPIKDEVITSSNEPLESSAPHYLVEPANLTNSELLSDEILLNRLRPIIP</sequence>
<dbReference type="InterPro" id="IPR008266">
    <property type="entry name" value="Tyr_kinase_AS"/>
</dbReference>
<dbReference type="Proteomes" id="UP000266188">
    <property type="component" value="Unassembled WGS sequence"/>
</dbReference>
<dbReference type="InterPro" id="IPR011009">
    <property type="entry name" value="Kinase-like_dom_sf"/>
</dbReference>
<organism evidence="18 19">
    <name type="scientific">Aspergillus sclerotialis</name>
    <dbReference type="NCBI Taxonomy" id="2070753"/>
    <lineage>
        <taxon>Eukaryota</taxon>
        <taxon>Fungi</taxon>
        <taxon>Dikarya</taxon>
        <taxon>Ascomycota</taxon>
        <taxon>Pezizomycotina</taxon>
        <taxon>Eurotiomycetes</taxon>
        <taxon>Eurotiomycetidae</taxon>
        <taxon>Eurotiales</taxon>
        <taxon>Aspergillaceae</taxon>
        <taxon>Aspergillus</taxon>
        <taxon>Aspergillus subgen. Polypaecilum</taxon>
    </lineage>
</organism>
<evidence type="ECO:0000313" key="19">
    <source>
        <dbReference type="Proteomes" id="UP000266188"/>
    </source>
</evidence>
<evidence type="ECO:0000256" key="7">
    <source>
        <dbReference type="ARBA" id="ARBA00022527"/>
    </source>
</evidence>
<dbReference type="GO" id="GO:0004674">
    <property type="term" value="F:protein serine/threonine kinase activity"/>
    <property type="evidence" value="ECO:0007669"/>
    <property type="project" value="UniProtKB-KW"/>
</dbReference>
<protein>
    <recommendedName>
        <fullName evidence="6">EKC/KEOPS complex subunit BUD32</fullName>
        <ecNumber evidence="4">2.7.11.1</ecNumber>
    </recommendedName>
    <alternativeName>
        <fullName evidence="13 14">Atypical Serine/threonine protein kinase BUD32</fullName>
    </alternativeName>
    <alternativeName>
        <fullName evidence="5">EKC/KEOPS complex subunit bud32</fullName>
    </alternativeName>
</protein>
<evidence type="ECO:0000256" key="1">
    <source>
        <dbReference type="ARBA" id="ARBA00003747"/>
    </source>
</evidence>
<dbReference type="Gene3D" id="3.30.200.20">
    <property type="entry name" value="Phosphorylase Kinase, domain 1"/>
    <property type="match status" value="1"/>
</dbReference>
<evidence type="ECO:0000256" key="5">
    <source>
        <dbReference type="ARBA" id="ARBA00013948"/>
    </source>
</evidence>
<evidence type="ECO:0000256" key="4">
    <source>
        <dbReference type="ARBA" id="ARBA00012513"/>
    </source>
</evidence>
<feature type="non-terminal residue" evidence="18">
    <location>
        <position position="1"/>
    </location>
</feature>
<keyword evidence="19" id="KW-1185">Reference proteome</keyword>
<feature type="domain" description="Protein kinase" evidence="17">
    <location>
        <begin position="1"/>
        <end position="184"/>
    </location>
</feature>
<evidence type="ECO:0000256" key="10">
    <source>
        <dbReference type="ARBA" id="ARBA00022777"/>
    </source>
</evidence>
<dbReference type="InterPro" id="IPR000719">
    <property type="entry name" value="Prot_kinase_dom"/>
</dbReference>
<dbReference type="PANTHER" id="PTHR45646">
    <property type="entry name" value="SERINE/THREONINE-PROTEIN KINASE DOA-RELATED"/>
    <property type="match status" value="1"/>
</dbReference>